<dbReference type="SFLD" id="SFLDG01129">
    <property type="entry name" value="C1.5:_HAD__Beta-PGM__Phosphata"/>
    <property type="match status" value="1"/>
</dbReference>
<gene>
    <name evidence="5" type="ORF">BLL36_26675</name>
</gene>
<dbReference type="GO" id="GO:0016787">
    <property type="term" value="F:hydrolase activity"/>
    <property type="evidence" value="ECO:0007669"/>
    <property type="project" value="UniProtKB-KW"/>
</dbReference>
<keyword evidence="5" id="KW-0378">Hydrolase</keyword>
<evidence type="ECO:0000256" key="4">
    <source>
        <dbReference type="ARBA" id="ARBA00022842"/>
    </source>
</evidence>
<dbReference type="InterPro" id="IPR051600">
    <property type="entry name" value="Beta-PGM-like"/>
</dbReference>
<proteinExistence type="inferred from homology"/>
<dbReference type="AlphaFoldDB" id="A0A1V2JYN9"/>
<protein>
    <submittedName>
        <fullName evidence="5">Hydrolase</fullName>
    </submittedName>
</protein>
<dbReference type="GO" id="GO:0046872">
    <property type="term" value="F:metal ion binding"/>
    <property type="evidence" value="ECO:0007669"/>
    <property type="project" value="UniProtKB-KW"/>
</dbReference>
<dbReference type="InterPro" id="IPR036412">
    <property type="entry name" value="HAD-like_sf"/>
</dbReference>
<evidence type="ECO:0000256" key="2">
    <source>
        <dbReference type="ARBA" id="ARBA00006171"/>
    </source>
</evidence>
<dbReference type="Pfam" id="PF00702">
    <property type="entry name" value="Hydrolase"/>
    <property type="match status" value="1"/>
</dbReference>
<comment type="caution">
    <text evidence="5">The sequence shown here is derived from an EMBL/GenBank/DDBJ whole genome shotgun (WGS) entry which is preliminary data.</text>
</comment>
<accession>A0A1V2JYN9</accession>
<dbReference type="InterPro" id="IPR006439">
    <property type="entry name" value="HAD-SF_hydro_IA"/>
</dbReference>
<dbReference type="EMBL" id="MNPW01000017">
    <property type="protein sequence ID" value="ONH50245.1"/>
    <property type="molecule type" value="Genomic_DNA"/>
</dbReference>
<dbReference type="SUPFAM" id="SSF56784">
    <property type="entry name" value="HAD-like"/>
    <property type="match status" value="1"/>
</dbReference>
<dbReference type="InterPro" id="IPR023214">
    <property type="entry name" value="HAD_sf"/>
</dbReference>
<organism evidence="5 6">
    <name type="scientific">Pseudomonas cedrina subsp. cedrina</name>
    <dbReference type="NCBI Taxonomy" id="76762"/>
    <lineage>
        <taxon>Bacteria</taxon>
        <taxon>Pseudomonadati</taxon>
        <taxon>Pseudomonadota</taxon>
        <taxon>Gammaproteobacteria</taxon>
        <taxon>Pseudomonadales</taxon>
        <taxon>Pseudomonadaceae</taxon>
        <taxon>Pseudomonas</taxon>
    </lineage>
</organism>
<dbReference type="RefSeq" id="WP_076954708.1">
    <property type="nucleotide sequence ID" value="NZ_MNPW01000017.1"/>
</dbReference>
<comment type="cofactor">
    <cofactor evidence="1">
        <name>Mg(2+)</name>
        <dbReference type="ChEBI" id="CHEBI:18420"/>
    </cofactor>
</comment>
<name>A0A1V2JYN9_PSECE</name>
<sequence>MCLSADPRELPVRVKATALKGGPKLVIFDCDGVLVQSEEITLSVLIAMLNTQGNTVLDATRFIEHFRGRKIADCLREAEQLLNVRLDNDFEQHFRKQALAALTLDLKATDGIVEVLQALTVPYCVASSAPREKIEHCLRQVGLFSYFEGQIFSCYELGSWKPDPLVFLTACDYYNVDVSEALVIEDSVTGIQAAIAANIRVLGLGPQHRHPQLAAAGARPIIDIREMLAIFNLSQ</sequence>
<dbReference type="PANTHER" id="PTHR46193">
    <property type="entry name" value="6-PHOSPHOGLUCONATE PHOSPHATASE"/>
    <property type="match status" value="1"/>
</dbReference>
<evidence type="ECO:0000313" key="5">
    <source>
        <dbReference type="EMBL" id="ONH50245.1"/>
    </source>
</evidence>
<keyword evidence="3" id="KW-0479">Metal-binding</keyword>
<dbReference type="Proteomes" id="UP000189295">
    <property type="component" value="Unassembled WGS sequence"/>
</dbReference>
<dbReference type="Gene3D" id="3.40.50.1000">
    <property type="entry name" value="HAD superfamily/HAD-like"/>
    <property type="match status" value="1"/>
</dbReference>
<dbReference type="InterPro" id="IPR023198">
    <property type="entry name" value="PGP-like_dom2"/>
</dbReference>
<dbReference type="NCBIfam" id="TIGR01509">
    <property type="entry name" value="HAD-SF-IA-v3"/>
    <property type="match status" value="1"/>
</dbReference>
<dbReference type="PANTHER" id="PTHR46193:SF10">
    <property type="entry name" value="6-PHOSPHOGLUCONATE PHOSPHATASE"/>
    <property type="match status" value="1"/>
</dbReference>
<dbReference type="OrthoDB" id="9800058at2"/>
<dbReference type="SFLD" id="SFLDS00003">
    <property type="entry name" value="Haloacid_Dehalogenase"/>
    <property type="match status" value="1"/>
</dbReference>
<evidence type="ECO:0000256" key="1">
    <source>
        <dbReference type="ARBA" id="ARBA00001946"/>
    </source>
</evidence>
<comment type="similarity">
    <text evidence="2">Belongs to the HAD-like hydrolase superfamily. CbbY/CbbZ/Gph/YieH family.</text>
</comment>
<reference evidence="5 6" key="1">
    <citation type="submission" date="2016-10" db="EMBL/GenBank/DDBJ databases">
        <title>Pseudomonas lactis sp. nov. and Pseudomonas paralactis sp. nov., isolated from bovine raw milk.</title>
        <authorList>
            <person name="Von Neubeck M."/>
            <person name="Huptas C."/>
            <person name="Glueck C."/>
            <person name="Krewinkel M."/>
            <person name="Stoeckel M."/>
            <person name="Stressler T."/>
            <person name="Fischer L."/>
            <person name="Hinrichs J."/>
            <person name="Scherer S."/>
            <person name="Wenning M."/>
        </authorList>
    </citation>
    <scope>NUCLEOTIDE SEQUENCE [LARGE SCALE GENOMIC DNA]</scope>
    <source>
        <strain evidence="5 6">DSM 17516</strain>
    </source>
</reference>
<dbReference type="Gene3D" id="1.10.150.240">
    <property type="entry name" value="Putative phosphatase, domain 2"/>
    <property type="match status" value="1"/>
</dbReference>
<evidence type="ECO:0000256" key="3">
    <source>
        <dbReference type="ARBA" id="ARBA00022723"/>
    </source>
</evidence>
<evidence type="ECO:0000313" key="6">
    <source>
        <dbReference type="Proteomes" id="UP000189295"/>
    </source>
</evidence>
<keyword evidence="4" id="KW-0460">Magnesium</keyword>